<dbReference type="InterPro" id="IPR016181">
    <property type="entry name" value="Acyl_CoA_acyltransferase"/>
</dbReference>
<dbReference type="Pfam" id="PF13508">
    <property type="entry name" value="Acetyltransf_7"/>
    <property type="match status" value="1"/>
</dbReference>
<comment type="caution">
    <text evidence="2">The sequence shown here is derived from an EMBL/GenBank/DDBJ whole genome shotgun (WGS) entry which is preliminary data.</text>
</comment>
<dbReference type="EMBL" id="JADKMY010000002">
    <property type="protein sequence ID" value="MBF4553817.1"/>
    <property type="molecule type" value="Genomic_DNA"/>
</dbReference>
<name>A0ABR9ZK72_9CORY</name>
<evidence type="ECO:0000259" key="1">
    <source>
        <dbReference type="Pfam" id="PF13508"/>
    </source>
</evidence>
<evidence type="ECO:0000313" key="2">
    <source>
        <dbReference type="EMBL" id="MBF4553817.1"/>
    </source>
</evidence>
<organism evidence="2 3">
    <name type="scientific">Corynebacterium suicordis DSM 45110</name>
    <dbReference type="NCBI Taxonomy" id="1121369"/>
    <lineage>
        <taxon>Bacteria</taxon>
        <taxon>Bacillati</taxon>
        <taxon>Actinomycetota</taxon>
        <taxon>Actinomycetes</taxon>
        <taxon>Mycobacteriales</taxon>
        <taxon>Corynebacteriaceae</taxon>
        <taxon>Corynebacterium</taxon>
    </lineage>
</organism>
<dbReference type="CDD" id="cd04301">
    <property type="entry name" value="NAT_SF"/>
    <property type="match status" value="1"/>
</dbReference>
<keyword evidence="3" id="KW-1185">Reference proteome</keyword>
<evidence type="ECO:0000313" key="3">
    <source>
        <dbReference type="Proteomes" id="UP000635902"/>
    </source>
</evidence>
<protein>
    <submittedName>
        <fullName evidence="2">GNAT family N-acetyltransferase</fullName>
    </submittedName>
</protein>
<dbReference type="Gene3D" id="3.40.630.30">
    <property type="match status" value="1"/>
</dbReference>
<feature type="domain" description="N-acetyltransferase" evidence="1">
    <location>
        <begin position="115"/>
        <end position="174"/>
    </location>
</feature>
<dbReference type="SUPFAM" id="SSF55729">
    <property type="entry name" value="Acyl-CoA N-acyltransferases (Nat)"/>
    <property type="match status" value="1"/>
</dbReference>
<accession>A0ABR9ZK72</accession>
<gene>
    <name evidence="2" type="ORF">IRY30_06955</name>
</gene>
<dbReference type="InterPro" id="IPR000182">
    <property type="entry name" value="GNAT_dom"/>
</dbReference>
<dbReference type="Proteomes" id="UP000635902">
    <property type="component" value="Unassembled WGS sequence"/>
</dbReference>
<reference evidence="2 3" key="1">
    <citation type="submission" date="2020-10" db="EMBL/GenBank/DDBJ databases">
        <title>Novel species in genus Corynebacterium.</title>
        <authorList>
            <person name="Zhang G."/>
        </authorList>
    </citation>
    <scope>NUCLEOTIDE SEQUENCE [LARGE SCALE GENOMIC DNA]</scope>
    <source>
        <strain evidence="2 3">DSM 45110</strain>
    </source>
</reference>
<dbReference type="RefSeq" id="WP_194556714.1">
    <property type="nucleotide sequence ID" value="NZ_JADKMY010000002.1"/>
</dbReference>
<sequence>MSLVSIVTASPPQFRRRIAELIELHLAAMDYPASYRSQRQTLWLSTMNHKDFRCHLALLHTAEQQPDIDDPSQRVVGVCFSFRGEPQNWWNQQVSRGLSAAGRSPQQVRSTLADYAELSEFHVSPRVQHQGIGRALLRKHLGSISQQHVLLSTPESPGEDNSAWRLYRSMGFREVLRDFYFPADNRPFAILSKAL</sequence>
<proteinExistence type="predicted"/>